<evidence type="ECO:0000256" key="5">
    <source>
        <dbReference type="ARBA" id="ARBA00023315"/>
    </source>
</evidence>
<feature type="region of interest" description="Disordered" evidence="9">
    <location>
        <begin position="85"/>
        <end position="142"/>
    </location>
</feature>
<dbReference type="PROSITE" id="PS00189">
    <property type="entry name" value="LIPOYL"/>
    <property type="match status" value="1"/>
</dbReference>
<dbReference type="Gene3D" id="3.30.559.10">
    <property type="entry name" value="Chloramphenicol acetyltransferase-like domain"/>
    <property type="match status" value="1"/>
</dbReference>
<comment type="caution">
    <text evidence="12">The sequence shown here is derived from an EMBL/GenBank/DDBJ whole genome shotgun (WGS) entry which is preliminary data.</text>
</comment>
<dbReference type="Gene3D" id="2.40.50.100">
    <property type="match status" value="1"/>
</dbReference>
<dbReference type="PANTHER" id="PTHR23151:SF90">
    <property type="entry name" value="DIHYDROLIPOYLLYSINE-RESIDUE ACETYLTRANSFERASE COMPONENT OF PYRUVATE DEHYDROGENASE COMPLEX, MITOCHONDRIAL-RELATED"/>
    <property type="match status" value="1"/>
</dbReference>
<name>A0ABT2LLV9_9HYPH</name>
<keyword evidence="13" id="KW-1185">Reference proteome</keyword>
<sequence>MPIQITMPALSPTMEEGNLAKWLVKEGDSVSAGDVIAEIETDKATMEVEAVDEGTVAKIVVPEGTEGVKVNALIAVLAEEGEDVAEAAKTSSAEAPPAAPPQEKAPAEPAPAEKPEAPAAKPNGAADGPAEPRVAPAKDESGARIFSSPLARRIAKEAGIDLAAVSGSGPRGRVVKADVEAAISGGAAKAPAARAPEAPAPKPMSDEQVLRLFEEGSYELVPHDGMRKTIARRLVEAKSTIPHFYLTLDCEIDALLALRKQLNAAAPMVKTEDGEKPAYKLSVNDFIIKAMALALMAVPDANASWTESAMVKHKHADVGVAVAIPGGLITPIVRRAEAKTLSAISNEMKDLATRARNRKLKPEEYQGGTTAVSNLGMYGIKDFAAVINPPHATILAVGAGEERAVVKDGEIKPATIMSVTLSTDHRAVDGALGAELLSAFKRLVENPFGMLV</sequence>
<evidence type="ECO:0000256" key="7">
    <source>
        <dbReference type="ARBA" id="ARBA00048370"/>
    </source>
</evidence>
<evidence type="ECO:0000259" key="10">
    <source>
        <dbReference type="PROSITE" id="PS50968"/>
    </source>
</evidence>
<dbReference type="Pfam" id="PF00364">
    <property type="entry name" value="Biotin_lipoyl"/>
    <property type="match status" value="1"/>
</dbReference>
<keyword evidence="3 8" id="KW-0808">Transferase</keyword>
<dbReference type="InterPro" id="IPR000089">
    <property type="entry name" value="Biotin_lipoyl"/>
</dbReference>
<dbReference type="InterPro" id="IPR001078">
    <property type="entry name" value="2-oxoacid_DH_actylTfrase"/>
</dbReference>
<dbReference type="Pfam" id="PF02817">
    <property type="entry name" value="E3_binding"/>
    <property type="match status" value="1"/>
</dbReference>
<evidence type="ECO:0000256" key="4">
    <source>
        <dbReference type="ARBA" id="ARBA00022823"/>
    </source>
</evidence>
<dbReference type="SUPFAM" id="SSF47005">
    <property type="entry name" value="Peripheral subunit-binding domain of 2-oxo acid dehydrogenase complex"/>
    <property type="match status" value="1"/>
</dbReference>
<dbReference type="Proteomes" id="UP001320831">
    <property type="component" value="Unassembled WGS sequence"/>
</dbReference>
<feature type="compositionally biased region" description="Low complexity" evidence="9">
    <location>
        <begin position="87"/>
        <end position="104"/>
    </location>
</feature>
<evidence type="ECO:0000256" key="2">
    <source>
        <dbReference type="ARBA" id="ARBA00011484"/>
    </source>
</evidence>
<dbReference type="InterPro" id="IPR006257">
    <property type="entry name" value="LAT1"/>
</dbReference>
<dbReference type="SUPFAM" id="SSF52777">
    <property type="entry name" value="CoA-dependent acyltransferases"/>
    <property type="match status" value="1"/>
</dbReference>
<dbReference type="PROSITE" id="PS50968">
    <property type="entry name" value="BIOTINYL_LIPOYL"/>
    <property type="match status" value="1"/>
</dbReference>
<dbReference type="NCBIfam" id="TIGR01349">
    <property type="entry name" value="PDHac_trf_mito"/>
    <property type="match status" value="1"/>
</dbReference>
<dbReference type="InterPro" id="IPR036625">
    <property type="entry name" value="E3-bd_dom_sf"/>
</dbReference>
<feature type="domain" description="Peripheral subunit-binding (PSBD)" evidence="11">
    <location>
        <begin position="146"/>
        <end position="183"/>
    </location>
</feature>
<dbReference type="InterPro" id="IPR004167">
    <property type="entry name" value="PSBD"/>
</dbReference>
<keyword evidence="4 8" id="KW-0450">Lipoyl</keyword>
<accession>A0ABT2LLV9</accession>
<dbReference type="RefSeq" id="WP_260902252.1">
    <property type="nucleotide sequence ID" value="NZ_JAOCZP010000002.1"/>
</dbReference>
<dbReference type="Gene3D" id="4.10.320.10">
    <property type="entry name" value="E3-binding domain"/>
    <property type="match status" value="1"/>
</dbReference>
<comment type="subunit">
    <text evidence="2">Forms a 24-polypeptide structural core with octahedral symmetry.</text>
</comment>
<comment type="function">
    <text evidence="6">The pyruvate dehydrogenase complex catalyzes the overall conversion of pyruvate to acetyl-CoA and CO(2). It contains multiple copies of three enzymatic components: pyruvate dehydrogenase (E1), dihydrolipoamide acetyltransferase (E2) and lipoamide dehydrogenase (E3).</text>
</comment>
<comment type="cofactor">
    <cofactor evidence="8">
        <name>(R)-lipoate</name>
        <dbReference type="ChEBI" id="CHEBI:83088"/>
    </cofactor>
    <text evidence="8">Binds 1 lipoyl cofactor covalently.</text>
</comment>
<keyword evidence="5 8" id="KW-0012">Acyltransferase</keyword>
<dbReference type="InterPro" id="IPR023213">
    <property type="entry name" value="CAT-like_dom_sf"/>
</dbReference>
<gene>
    <name evidence="12" type="ORF">N5A92_10025</name>
</gene>
<dbReference type="InterPro" id="IPR011053">
    <property type="entry name" value="Single_hybrid_motif"/>
</dbReference>
<evidence type="ECO:0000259" key="11">
    <source>
        <dbReference type="PROSITE" id="PS51826"/>
    </source>
</evidence>
<evidence type="ECO:0000256" key="6">
    <source>
        <dbReference type="ARBA" id="ARBA00025211"/>
    </source>
</evidence>
<evidence type="ECO:0000256" key="3">
    <source>
        <dbReference type="ARBA" id="ARBA00022679"/>
    </source>
</evidence>
<evidence type="ECO:0000313" key="13">
    <source>
        <dbReference type="Proteomes" id="UP001320831"/>
    </source>
</evidence>
<dbReference type="EMBL" id="JAOCZP010000002">
    <property type="protein sequence ID" value="MCT7375369.1"/>
    <property type="molecule type" value="Genomic_DNA"/>
</dbReference>
<evidence type="ECO:0000256" key="8">
    <source>
        <dbReference type="RuleBase" id="RU361137"/>
    </source>
</evidence>
<dbReference type="EC" id="2.3.1.12" evidence="8"/>
<feature type="compositionally biased region" description="Low complexity" evidence="9">
    <location>
        <begin position="117"/>
        <end position="129"/>
    </location>
</feature>
<dbReference type="SUPFAM" id="SSF51230">
    <property type="entry name" value="Single hybrid motif"/>
    <property type="match status" value="1"/>
</dbReference>
<organism evidence="12 13">
    <name type="scientific">Chelativorans salis</name>
    <dbReference type="NCBI Taxonomy" id="2978478"/>
    <lineage>
        <taxon>Bacteria</taxon>
        <taxon>Pseudomonadati</taxon>
        <taxon>Pseudomonadota</taxon>
        <taxon>Alphaproteobacteria</taxon>
        <taxon>Hyphomicrobiales</taxon>
        <taxon>Phyllobacteriaceae</taxon>
        <taxon>Chelativorans</taxon>
    </lineage>
</organism>
<evidence type="ECO:0000256" key="1">
    <source>
        <dbReference type="ARBA" id="ARBA00007317"/>
    </source>
</evidence>
<dbReference type="PANTHER" id="PTHR23151">
    <property type="entry name" value="DIHYDROLIPOAMIDE ACETYL/SUCCINYL-TRANSFERASE-RELATED"/>
    <property type="match status" value="1"/>
</dbReference>
<evidence type="ECO:0000313" key="12">
    <source>
        <dbReference type="EMBL" id="MCT7375369.1"/>
    </source>
</evidence>
<dbReference type="InterPro" id="IPR045257">
    <property type="entry name" value="E2/Pdx1"/>
</dbReference>
<protein>
    <recommendedName>
        <fullName evidence="8">Acetyltransferase component of pyruvate dehydrogenase complex</fullName>
        <ecNumber evidence="8">2.3.1.12</ecNumber>
    </recommendedName>
</protein>
<dbReference type="PROSITE" id="PS51826">
    <property type="entry name" value="PSBD"/>
    <property type="match status" value="1"/>
</dbReference>
<proteinExistence type="inferred from homology"/>
<dbReference type="CDD" id="cd06849">
    <property type="entry name" value="lipoyl_domain"/>
    <property type="match status" value="1"/>
</dbReference>
<keyword evidence="12" id="KW-0670">Pyruvate</keyword>
<dbReference type="Pfam" id="PF00198">
    <property type="entry name" value="2-oxoacid_dh"/>
    <property type="match status" value="1"/>
</dbReference>
<comment type="similarity">
    <text evidence="1 8">Belongs to the 2-oxoacid dehydrogenase family.</text>
</comment>
<comment type="catalytic activity">
    <reaction evidence="7 8">
        <text>N(6)-[(R)-dihydrolipoyl]-L-lysyl-[protein] + acetyl-CoA = N(6)-[(R)-S(8)-acetyldihydrolipoyl]-L-lysyl-[protein] + CoA</text>
        <dbReference type="Rhea" id="RHEA:17017"/>
        <dbReference type="Rhea" id="RHEA-COMP:10475"/>
        <dbReference type="Rhea" id="RHEA-COMP:10478"/>
        <dbReference type="ChEBI" id="CHEBI:57287"/>
        <dbReference type="ChEBI" id="CHEBI:57288"/>
        <dbReference type="ChEBI" id="CHEBI:83100"/>
        <dbReference type="ChEBI" id="CHEBI:83111"/>
        <dbReference type="EC" id="2.3.1.12"/>
    </reaction>
</comment>
<dbReference type="InterPro" id="IPR003016">
    <property type="entry name" value="2-oxoA_DH_lipoyl-BS"/>
</dbReference>
<dbReference type="GO" id="GO:0004742">
    <property type="term" value="F:dihydrolipoyllysine-residue acetyltransferase activity"/>
    <property type="evidence" value="ECO:0007669"/>
    <property type="project" value="UniProtKB-EC"/>
</dbReference>
<evidence type="ECO:0000256" key="9">
    <source>
        <dbReference type="SAM" id="MobiDB-lite"/>
    </source>
</evidence>
<feature type="domain" description="Lipoyl-binding" evidence="10">
    <location>
        <begin position="2"/>
        <end position="78"/>
    </location>
</feature>
<reference evidence="12 13" key="1">
    <citation type="submission" date="2022-09" db="EMBL/GenBank/DDBJ databases">
        <title>Chelativorans salina sp. nov., a novel slightly halophilic bacterium isolated from a saline lake sediment enrichment.</title>
        <authorList>
            <person name="Gao L."/>
            <person name="Fang B.-Z."/>
            <person name="Li W.-J."/>
        </authorList>
    </citation>
    <scope>NUCLEOTIDE SEQUENCE [LARGE SCALE GENOMIC DNA]</scope>
    <source>
        <strain evidence="12 13">EGI FJ00035</strain>
    </source>
</reference>